<dbReference type="InterPro" id="IPR008271">
    <property type="entry name" value="Ser/Thr_kinase_AS"/>
</dbReference>
<reference evidence="9 10" key="1">
    <citation type="journal article" date="2018" name="PLoS Genet.">
        <title>Population sequencing reveals clonal diversity and ancestral inbreeding in the grapevine cultivar Chardonnay.</title>
        <authorList>
            <person name="Roach M.J."/>
            <person name="Johnson D.L."/>
            <person name="Bohlmann J."/>
            <person name="van Vuuren H.J."/>
            <person name="Jones S.J."/>
            <person name="Pretorius I.S."/>
            <person name="Schmidt S.A."/>
            <person name="Borneman A.R."/>
        </authorList>
    </citation>
    <scope>NUCLEOTIDE SEQUENCE [LARGE SCALE GENOMIC DNA]</scope>
    <source>
        <strain evidence="10">cv. Chardonnay</strain>
        <tissue evidence="9">Leaf</tissue>
    </source>
</reference>
<dbReference type="PROSITE" id="PS00107">
    <property type="entry name" value="PROTEIN_KINASE_ATP"/>
    <property type="match status" value="1"/>
</dbReference>
<dbReference type="Pfam" id="PF00069">
    <property type="entry name" value="Pkinase"/>
    <property type="match status" value="1"/>
</dbReference>
<dbReference type="FunFam" id="1.10.510.10:FF:000620">
    <property type="entry name" value="Putative serine/threonine-protein kinase"/>
    <property type="match status" value="1"/>
</dbReference>
<gene>
    <name evidence="9" type="primary">VvCHDh000193_11</name>
    <name evidence="9" type="ORF">CK203_067030</name>
</gene>
<evidence type="ECO:0000256" key="4">
    <source>
        <dbReference type="ARBA" id="ARBA00022777"/>
    </source>
</evidence>
<dbReference type="EMBL" id="QGNW01001119">
    <property type="protein sequence ID" value="RVW55051.1"/>
    <property type="molecule type" value="Genomic_DNA"/>
</dbReference>
<feature type="compositionally biased region" description="Low complexity" evidence="7">
    <location>
        <begin position="617"/>
        <end position="628"/>
    </location>
</feature>
<name>A0A438F4Z5_VITVI</name>
<dbReference type="CDD" id="cd07840">
    <property type="entry name" value="STKc_CDK9_like"/>
    <property type="match status" value="1"/>
</dbReference>
<evidence type="ECO:0000259" key="8">
    <source>
        <dbReference type="PROSITE" id="PS50011"/>
    </source>
</evidence>
<dbReference type="GO" id="GO:0005524">
    <property type="term" value="F:ATP binding"/>
    <property type="evidence" value="ECO:0007669"/>
    <property type="project" value="UniProtKB-UniRule"/>
</dbReference>
<evidence type="ECO:0000256" key="3">
    <source>
        <dbReference type="ARBA" id="ARBA00022741"/>
    </source>
</evidence>
<dbReference type="InterPro" id="IPR011009">
    <property type="entry name" value="Kinase-like_dom_sf"/>
</dbReference>
<keyword evidence="4 9" id="KW-0418">Kinase</keyword>
<dbReference type="KEGG" id="vvi:100852489"/>
<keyword evidence="5 6" id="KW-0067">ATP-binding</keyword>
<feature type="binding site" evidence="6">
    <location>
        <position position="266"/>
    </location>
    <ligand>
        <name>ATP</name>
        <dbReference type="ChEBI" id="CHEBI:30616"/>
    </ligand>
</feature>
<feature type="region of interest" description="Disordered" evidence="7">
    <location>
        <begin position="145"/>
        <end position="177"/>
    </location>
</feature>
<evidence type="ECO:0000256" key="7">
    <source>
        <dbReference type="SAM" id="MobiDB-lite"/>
    </source>
</evidence>
<keyword evidence="3 6" id="KW-0547">Nucleotide-binding</keyword>
<proteinExistence type="inferred from homology"/>
<evidence type="ECO:0000313" key="10">
    <source>
        <dbReference type="Proteomes" id="UP000288805"/>
    </source>
</evidence>
<dbReference type="PANTHER" id="PTHR24056">
    <property type="entry name" value="CELL DIVISION PROTEIN KINASE"/>
    <property type="match status" value="1"/>
</dbReference>
<protein>
    <submittedName>
        <fullName evidence="9">Putative serine/threonine-protein kinase</fullName>
    </submittedName>
</protein>
<dbReference type="PANTHER" id="PTHR24056:SF221">
    <property type="entry name" value="OS02G0304500 PROTEIN"/>
    <property type="match status" value="1"/>
</dbReference>
<evidence type="ECO:0000256" key="6">
    <source>
        <dbReference type="PROSITE-ProRule" id="PRU10141"/>
    </source>
</evidence>
<evidence type="ECO:0000313" key="9">
    <source>
        <dbReference type="EMBL" id="RVW55051.1"/>
    </source>
</evidence>
<dbReference type="InterPro" id="IPR050108">
    <property type="entry name" value="CDK"/>
</dbReference>
<comment type="caution">
    <text evidence="9">The sequence shown here is derived from an EMBL/GenBank/DDBJ whole genome shotgun (WGS) entry which is preliminary data.</text>
</comment>
<dbReference type="FunFam" id="3.30.200.20:FF:000021">
    <property type="entry name" value="probable serine/threonine-protein kinase At1g54610"/>
    <property type="match status" value="1"/>
</dbReference>
<dbReference type="Gene3D" id="3.30.200.20">
    <property type="entry name" value="Phosphorylase Kinase, domain 1"/>
    <property type="match status" value="1"/>
</dbReference>
<organism evidence="9 10">
    <name type="scientific">Vitis vinifera</name>
    <name type="common">Grape</name>
    <dbReference type="NCBI Taxonomy" id="29760"/>
    <lineage>
        <taxon>Eukaryota</taxon>
        <taxon>Viridiplantae</taxon>
        <taxon>Streptophyta</taxon>
        <taxon>Embryophyta</taxon>
        <taxon>Tracheophyta</taxon>
        <taxon>Spermatophyta</taxon>
        <taxon>Magnoliopsida</taxon>
        <taxon>eudicotyledons</taxon>
        <taxon>Gunneridae</taxon>
        <taxon>Pentapetalae</taxon>
        <taxon>rosids</taxon>
        <taxon>Vitales</taxon>
        <taxon>Vitaceae</taxon>
        <taxon>Viteae</taxon>
        <taxon>Vitis</taxon>
    </lineage>
</organism>
<feature type="compositionally biased region" description="Basic residues" evidence="7">
    <location>
        <begin position="546"/>
        <end position="570"/>
    </location>
</feature>
<dbReference type="AlphaFoldDB" id="A0A438F4Z5"/>
<dbReference type="PROSITE" id="PS50011">
    <property type="entry name" value="PROTEIN_KINASE_DOM"/>
    <property type="match status" value="1"/>
</dbReference>
<dbReference type="InterPro" id="IPR017441">
    <property type="entry name" value="Protein_kinase_ATP_BS"/>
</dbReference>
<feature type="compositionally biased region" description="Gly residues" evidence="7">
    <location>
        <begin position="167"/>
        <end position="177"/>
    </location>
</feature>
<accession>A0A438F4Z5</accession>
<dbReference type="SUPFAM" id="SSF56112">
    <property type="entry name" value="Protein kinase-like (PK-like)"/>
    <property type="match status" value="1"/>
</dbReference>
<dbReference type="InterPro" id="IPR000719">
    <property type="entry name" value="Prot_kinase_dom"/>
</dbReference>
<evidence type="ECO:0000256" key="5">
    <source>
        <dbReference type="ARBA" id="ARBA00022840"/>
    </source>
</evidence>
<dbReference type="GO" id="GO:0004672">
    <property type="term" value="F:protein kinase activity"/>
    <property type="evidence" value="ECO:0007669"/>
    <property type="project" value="InterPro"/>
</dbReference>
<evidence type="ECO:0000256" key="2">
    <source>
        <dbReference type="ARBA" id="ARBA00022679"/>
    </source>
</evidence>
<feature type="region of interest" description="Disordered" evidence="7">
    <location>
        <begin position="539"/>
        <end position="650"/>
    </location>
</feature>
<keyword evidence="2" id="KW-0808">Transferase</keyword>
<dbReference type="Proteomes" id="UP000288805">
    <property type="component" value="Unassembled WGS sequence"/>
</dbReference>
<comment type="similarity">
    <text evidence="1">Belongs to the protein kinase superfamily. CMGC Ser/Thr protein kinase family. CDC2/CDKX subfamily.</text>
</comment>
<evidence type="ECO:0000256" key="1">
    <source>
        <dbReference type="ARBA" id="ARBA00006485"/>
    </source>
</evidence>
<dbReference type="Gene3D" id="1.10.510.10">
    <property type="entry name" value="Transferase(Phosphotransferase) domain 1"/>
    <property type="match status" value="1"/>
</dbReference>
<dbReference type="SMART" id="SM00220">
    <property type="entry name" value="S_TKc"/>
    <property type="match status" value="1"/>
</dbReference>
<sequence>MPAESKRGLTVKTTKNFIVKAVQVVENGENRHFNLFPFSTQSPWRRKRSHFRRLLLPVFIHNSNSRRLHLSSSHLLFFIKIYSLPIIAIYPFSPSLLCHLAVPAEEPPGIPTDSMGCVQTRPSVYSPSEGLVKLKLQNGYAKRGYGGRPIRHKPPEKLDGKSAGTLVDGGGGGGGGEEMVGREDENKLNGGGGNVSQKITVKRIGGDELVDGWPKWLVDNIHRDALVGLVPKSVDSYEKLAKVGQGTYSNVYKARDRETRKIVALKKVRFDTSEAESVKFMAREIMILQKLDHPNIIKLEGLATSRMQYSLYLVFDFMPTDLTRVISRPNGRLTEPQVKFYMQQLLAGVQHCHERGILHRDLKGSNLLIDKNGVLKIADFGLANFLDPKPKKPLTSRVVTLWYRAPELLLGSTDYGVGIDLWSVGCLLAEMFTGRPIMPGRTEVEQLHRIFKLCGSPSEDYWKKLRLPTSFRPPQQYKPSFQDAFRDFPSSSFALLTSLLALDPAFRGSAATALESGFFTSSPLPCDLSGLPVVVYKEADEPSQANKRKKHRTSRSRQQSRTHNEGRRKKDPTAEEAKGDSGTSSQEEKSTDPTSQETGNSPSSRSSSSKPMKQEGQLPLSLSPALQSHGKRAPKTEGHPNATKNIKNLPILYNSFQTDSSNTSQDEGPRLTFNYRSLSTLDFRTLDTAKIAKLFAPDKDS</sequence>
<feature type="domain" description="Protein kinase" evidence="8">
    <location>
        <begin position="237"/>
        <end position="519"/>
    </location>
</feature>
<dbReference type="PROSITE" id="PS00108">
    <property type="entry name" value="PROTEIN_KINASE_ST"/>
    <property type="match status" value="1"/>
</dbReference>